<feature type="region of interest" description="Disordered" evidence="1">
    <location>
        <begin position="1"/>
        <end position="31"/>
    </location>
</feature>
<evidence type="ECO:0000256" key="1">
    <source>
        <dbReference type="SAM" id="MobiDB-lite"/>
    </source>
</evidence>
<organism evidence="2">
    <name type="scientific">Anguilla anguilla</name>
    <name type="common">European freshwater eel</name>
    <name type="synonym">Muraena anguilla</name>
    <dbReference type="NCBI Taxonomy" id="7936"/>
    <lineage>
        <taxon>Eukaryota</taxon>
        <taxon>Metazoa</taxon>
        <taxon>Chordata</taxon>
        <taxon>Craniata</taxon>
        <taxon>Vertebrata</taxon>
        <taxon>Euteleostomi</taxon>
        <taxon>Actinopterygii</taxon>
        <taxon>Neopterygii</taxon>
        <taxon>Teleostei</taxon>
        <taxon>Anguilliformes</taxon>
        <taxon>Anguillidae</taxon>
        <taxon>Anguilla</taxon>
    </lineage>
</organism>
<reference evidence="2" key="1">
    <citation type="submission" date="2014-11" db="EMBL/GenBank/DDBJ databases">
        <authorList>
            <person name="Amaro Gonzalez C."/>
        </authorList>
    </citation>
    <scope>NUCLEOTIDE SEQUENCE</scope>
</reference>
<proteinExistence type="predicted"/>
<name>A0A0E9UPQ5_ANGAN</name>
<evidence type="ECO:0000313" key="2">
    <source>
        <dbReference type="EMBL" id="JAH67834.1"/>
    </source>
</evidence>
<accession>A0A0E9UPQ5</accession>
<sequence length="31" mass="3502">MRASMPRGSSSGVRKLPAIHKHGKDDKRREI</sequence>
<reference evidence="2" key="2">
    <citation type="journal article" date="2015" name="Fish Shellfish Immunol.">
        <title>Early steps in the European eel (Anguilla anguilla)-Vibrio vulnificus interaction in the gills: Role of the RtxA13 toxin.</title>
        <authorList>
            <person name="Callol A."/>
            <person name="Pajuelo D."/>
            <person name="Ebbesson L."/>
            <person name="Teles M."/>
            <person name="MacKenzie S."/>
            <person name="Amaro C."/>
        </authorList>
    </citation>
    <scope>NUCLEOTIDE SEQUENCE</scope>
</reference>
<dbReference type="EMBL" id="GBXM01040743">
    <property type="protein sequence ID" value="JAH67834.1"/>
    <property type="molecule type" value="Transcribed_RNA"/>
</dbReference>
<dbReference type="AlphaFoldDB" id="A0A0E9UPQ5"/>
<protein>
    <submittedName>
        <fullName evidence="2">Uncharacterized protein</fullName>
    </submittedName>
</protein>